<evidence type="ECO:0000313" key="2">
    <source>
        <dbReference type="EMBL" id="NUZ07665.1"/>
    </source>
</evidence>
<proteinExistence type="predicted"/>
<gene>
    <name evidence="2" type="ORF">HQN59_18015</name>
</gene>
<protein>
    <recommendedName>
        <fullName evidence="4">CopG-like ribbon-helix-helix domain-containing protein</fullName>
    </recommendedName>
</protein>
<feature type="region of interest" description="Disordered" evidence="1">
    <location>
        <begin position="48"/>
        <end position="67"/>
    </location>
</feature>
<keyword evidence="3" id="KW-1185">Reference proteome</keyword>
<sequence length="67" mass="6845">MAVTKTEVVSARVAPDVKAALAAAAQTERRSVASMLEVMVLSYCSQHGISSTPAKAAGRAGAKSARK</sequence>
<evidence type="ECO:0000256" key="1">
    <source>
        <dbReference type="SAM" id="MobiDB-lite"/>
    </source>
</evidence>
<comment type="caution">
    <text evidence="2">The sequence shown here is derived from an EMBL/GenBank/DDBJ whole genome shotgun (WGS) entry which is preliminary data.</text>
</comment>
<evidence type="ECO:0008006" key="4">
    <source>
        <dbReference type="Google" id="ProtNLM"/>
    </source>
</evidence>
<organism evidence="2 3">
    <name type="scientific">Piscinibacter koreensis</name>
    <dbReference type="NCBI Taxonomy" id="2742824"/>
    <lineage>
        <taxon>Bacteria</taxon>
        <taxon>Pseudomonadati</taxon>
        <taxon>Pseudomonadota</taxon>
        <taxon>Betaproteobacteria</taxon>
        <taxon>Burkholderiales</taxon>
        <taxon>Sphaerotilaceae</taxon>
        <taxon>Piscinibacter</taxon>
    </lineage>
</organism>
<accession>A0A7Y6NQV9</accession>
<name>A0A7Y6NQV9_9BURK</name>
<feature type="compositionally biased region" description="Low complexity" evidence="1">
    <location>
        <begin position="54"/>
        <end position="67"/>
    </location>
</feature>
<evidence type="ECO:0000313" key="3">
    <source>
        <dbReference type="Proteomes" id="UP000529637"/>
    </source>
</evidence>
<dbReference type="AlphaFoldDB" id="A0A7Y6NQV9"/>
<dbReference type="RefSeq" id="WP_176070495.1">
    <property type="nucleotide sequence ID" value="NZ_JABWMJ010000008.1"/>
</dbReference>
<dbReference type="Proteomes" id="UP000529637">
    <property type="component" value="Unassembled WGS sequence"/>
</dbReference>
<dbReference type="EMBL" id="JABWMJ010000008">
    <property type="protein sequence ID" value="NUZ07665.1"/>
    <property type="molecule type" value="Genomic_DNA"/>
</dbReference>
<reference evidence="2 3" key="1">
    <citation type="submission" date="2020-06" db="EMBL/GenBank/DDBJ databases">
        <title>Schlegella sp. ID0723 isolated from air conditioner.</title>
        <authorList>
            <person name="Kim D.Y."/>
            <person name="Kim D.-U."/>
        </authorList>
    </citation>
    <scope>NUCLEOTIDE SEQUENCE [LARGE SCALE GENOMIC DNA]</scope>
    <source>
        <strain evidence="2 3">ID0723</strain>
    </source>
</reference>